<dbReference type="InterPro" id="IPR037066">
    <property type="entry name" value="Plug_dom_sf"/>
</dbReference>
<keyword evidence="7 10" id="KW-0472">Membrane</keyword>
<comment type="caution">
    <text evidence="15">The sequence shown here is derived from an EMBL/GenBank/DDBJ whole genome shotgun (WGS) entry which is preliminary data.</text>
</comment>
<dbReference type="Gene3D" id="2.60.40.1120">
    <property type="entry name" value="Carboxypeptidase-like, regulatory domain"/>
    <property type="match status" value="1"/>
</dbReference>
<comment type="subcellular location">
    <subcellularLocation>
        <location evidence="1 10">Cell outer membrane</location>
        <topology evidence="1 10">Multi-pass membrane protein</topology>
    </subcellularLocation>
</comment>
<evidence type="ECO:0000256" key="10">
    <source>
        <dbReference type="PROSITE-ProRule" id="PRU01360"/>
    </source>
</evidence>
<dbReference type="PANTHER" id="PTHR30069">
    <property type="entry name" value="TONB-DEPENDENT OUTER MEMBRANE RECEPTOR"/>
    <property type="match status" value="1"/>
</dbReference>
<dbReference type="InterPro" id="IPR036942">
    <property type="entry name" value="Beta-barrel_TonB_sf"/>
</dbReference>
<evidence type="ECO:0000256" key="12">
    <source>
        <dbReference type="SAM" id="SignalP"/>
    </source>
</evidence>
<evidence type="ECO:0000256" key="3">
    <source>
        <dbReference type="ARBA" id="ARBA00022452"/>
    </source>
</evidence>
<feature type="chain" id="PRO_5023113434" evidence="12">
    <location>
        <begin position="28"/>
        <end position="792"/>
    </location>
</feature>
<dbReference type="Gene3D" id="2.170.130.10">
    <property type="entry name" value="TonB-dependent receptor, plug domain"/>
    <property type="match status" value="1"/>
</dbReference>
<dbReference type="EMBL" id="VOOR01000109">
    <property type="protein sequence ID" value="TXB58611.1"/>
    <property type="molecule type" value="Genomic_DNA"/>
</dbReference>
<evidence type="ECO:0000256" key="11">
    <source>
        <dbReference type="RuleBase" id="RU003357"/>
    </source>
</evidence>
<evidence type="ECO:0000313" key="15">
    <source>
        <dbReference type="EMBL" id="TXB58611.1"/>
    </source>
</evidence>
<evidence type="ECO:0000256" key="6">
    <source>
        <dbReference type="ARBA" id="ARBA00023077"/>
    </source>
</evidence>
<evidence type="ECO:0000259" key="14">
    <source>
        <dbReference type="Pfam" id="PF07715"/>
    </source>
</evidence>
<sequence length="792" mass="88623">MNNRTMKAFISLITLCIALLYANEINAQVVSGTVSDENGEPLIGANVFEPKTQRGDATNASGFFAINLGQGTQELIISYIGYESDTIRLNLRRDTSLSIRLNTQQIETVIVSASRENNVANTTQLGEVRLSIPQIKRLPSLAGEVDIIKALSFTPGVSNGNEGSSGLFVRGGSPDQNLILLDGAVVYNPNHLFGFLSVFNADAIKDVTLVKGNYPARYGGRLSSVLDIRMREGNVEKWKGEAGVGLLASRLTLEGPLLKNKVSLLVSGRSSYLGLLLFPMRASYKAGRSDSHLSYLMADFNAKLNFRISNTEYISVSTYIGNDHLKLFAQTYPVEESVSKIGWGNSTTTLRHNKAWASGAFLENTLGYTRFMYDFEQAGKQQLDSSSSLFGIGYSSGLEDYFASSRLTFLLGRNHKVQFGIEAVRHHFMPQSGLFTYEDSDGSTRLGVKDERWGTALSAYAEDEWTITKKVSATIGLRRSNFWIDQAYYGAWEPRAGLRYNLRRHTAFKLGFGQTQQYIHLLASSSLGLQNDIWAPATAAAPPQRAKQWAAGLAQYFEQWDTDFSIEYFYKKMDNLTDFGEGVNLQFSVTEQWENLIENQGEGYSTGLEVFLHKKTGRLNGMAAYTYSRSFRRFQNINNGNYFPFKYDAPHQLTTALNWQINQKWDASLSWILRSGYPVSIPDAIISSPPGGETLYSQNVPLFIYNDRGNYRLPAYHRADVAFNHTKTNRWGNKQVWSFGLYNLYNRQNVLYAHLVTQNTGRDSKGNIGIKPTLQTRTLLPILPSVSYSVKF</sequence>
<dbReference type="InterPro" id="IPR008969">
    <property type="entry name" value="CarboxyPept-like_regulatory"/>
</dbReference>
<comment type="similarity">
    <text evidence="10 11">Belongs to the TonB-dependent receptor family.</text>
</comment>
<evidence type="ECO:0000256" key="7">
    <source>
        <dbReference type="ARBA" id="ARBA00023136"/>
    </source>
</evidence>
<keyword evidence="2 10" id="KW-0813">Transport</keyword>
<dbReference type="Pfam" id="PF00593">
    <property type="entry name" value="TonB_dep_Rec_b-barrel"/>
    <property type="match status" value="1"/>
</dbReference>
<organism evidence="15 16">
    <name type="scientific">Phaeodactylibacter luteus</name>
    <dbReference type="NCBI Taxonomy" id="1564516"/>
    <lineage>
        <taxon>Bacteria</taxon>
        <taxon>Pseudomonadati</taxon>
        <taxon>Bacteroidota</taxon>
        <taxon>Saprospiria</taxon>
        <taxon>Saprospirales</taxon>
        <taxon>Haliscomenobacteraceae</taxon>
        <taxon>Phaeodactylibacter</taxon>
    </lineage>
</organism>
<feature type="domain" description="TonB-dependent receptor plug" evidence="14">
    <location>
        <begin position="144"/>
        <end position="221"/>
    </location>
</feature>
<keyword evidence="5 12" id="KW-0732">Signal</keyword>
<keyword evidence="9 10" id="KW-0998">Cell outer membrane</keyword>
<dbReference type="OrthoDB" id="1111684at2"/>
<evidence type="ECO:0000256" key="9">
    <source>
        <dbReference type="ARBA" id="ARBA00023237"/>
    </source>
</evidence>
<dbReference type="InterPro" id="IPR039426">
    <property type="entry name" value="TonB-dep_rcpt-like"/>
</dbReference>
<dbReference type="GO" id="GO:0044718">
    <property type="term" value="P:siderophore transmembrane transport"/>
    <property type="evidence" value="ECO:0007669"/>
    <property type="project" value="TreeGrafter"/>
</dbReference>
<evidence type="ECO:0000256" key="1">
    <source>
        <dbReference type="ARBA" id="ARBA00004571"/>
    </source>
</evidence>
<dbReference type="AlphaFoldDB" id="A0A5C6RFT2"/>
<evidence type="ECO:0000256" key="4">
    <source>
        <dbReference type="ARBA" id="ARBA00022692"/>
    </source>
</evidence>
<feature type="signal peptide" evidence="12">
    <location>
        <begin position="1"/>
        <end position="27"/>
    </location>
</feature>
<evidence type="ECO:0000259" key="13">
    <source>
        <dbReference type="Pfam" id="PF00593"/>
    </source>
</evidence>
<dbReference type="InterPro" id="IPR012910">
    <property type="entry name" value="Plug_dom"/>
</dbReference>
<dbReference type="GO" id="GO:0015344">
    <property type="term" value="F:siderophore uptake transmembrane transporter activity"/>
    <property type="evidence" value="ECO:0007669"/>
    <property type="project" value="TreeGrafter"/>
</dbReference>
<keyword evidence="6 11" id="KW-0798">TonB box</keyword>
<dbReference type="InterPro" id="IPR000531">
    <property type="entry name" value="Beta-barrel_TonB"/>
</dbReference>
<reference evidence="15 16" key="1">
    <citation type="submission" date="2019-08" db="EMBL/GenBank/DDBJ databases">
        <title>Genome of Phaeodactylibacter luteus.</title>
        <authorList>
            <person name="Bowman J.P."/>
        </authorList>
    </citation>
    <scope>NUCLEOTIDE SEQUENCE [LARGE SCALE GENOMIC DNA]</scope>
    <source>
        <strain evidence="15 16">KCTC 42180</strain>
    </source>
</reference>
<dbReference type="Gene3D" id="2.40.170.20">
    <property type="entry name" value="TonB-dependent receptor, beta-barrel domain"/>
    <property type="match status" value="1"/>
</dbReference>
<name>A0A5C6RFT2_9BACT</name>
<evidence type="ECO:0000313" key="16">
    <source>
        <dbReference type="Proteomes" id="UP000321580"/>
    </source>
</evidence>
<keyword evidence="3 10" id="KW-1134">Transmembrane beta strand</keyword>
<dbReference type="GO" id="GO:0009279">
    <property type="term" value="C:cell outer membrane"/>
    <property type="evidence" value="ECO:0007669"/>
    <property type="project" value="UniProtKB-SubCell"/>
</dbReference>
<evidence type="ECO:0000256" key="2">
    <source>
        <dbReference type="ARBA" id="ARBA00022448"/>
    </source>
</evidence>
<proteinExistence type="inferred from homology"/>
<dbReference type="SUPFAM" id="SSF56935">
    <property type="entry name" value="Porins"/>
    <property type="match status" value="1"/>
</dbReference>
<keyword evidence="4 10" id="KW-0812">Transmembrane</keyword>
<dbReference type="Proteomes" id="UP000321580">
    <property type="component" value="Unassembled WGS sequence"/>
</dbReference>
<keyword evidence="16" id="KW-1185">Reference proteome</keyword>
<dbReference type="SUPFAM" id="SSF49464">
    <property type="entry name" value="Carboxypeptidase regulatory domain-like"/>
    <property type="match status" value="1"/>
</dbReference>
<dbReference type="Pfam" id="PF13715">
    <property type="entry name" value="CarbopepD_reg_2"/>
    <property type="match status" value="1"/>
</dbReference>
<dbReference type="Pfam" id="PF07715">
    <property type="entry name" value="Plug"/>
    <property type="match status" value="1"/>
</dbReference>
<evidence type="ECO:0000256" key="5">
    <source>
        <dbReference type="ARBA" id="ARBA00022729"/>
    </source>
</evidence>
<evidence type="ECO:0000256" key="8">
    <source>
        <dbReference type="ARBA" id="ARBA00023170"/>
    </source>
</evidence>
<feature type="domain" description="TonB-dependent receptor-like beta-barrel" evidence="13">
    <location>
        <begin position="339"/>
        <end position="744"/>
    </location>
</feature>
<keyword evidence="8 15" id="KW-0675">Receptor</keyword>
<accession>A0A5C6RFT2</accession>
<gene>
    <name evidence="15" type="ORF">FRY97_21560</name>
</gene>
<protein>
    <submittedName>
        <fullName evidence="15">TonB-dependent receptor</fullName>
    </submittedName>
</protein>
<dbReference type="PROSITE" id="PS52016">
    <property type="entry name" value="TONB_DEPENDENT_REC_3"/>
    <property type="match status" value="1"/>
</dbReference>
<dbReference type="PANTHER" id="PTHR30069:SF29">
    <property type="entry name" value="HEMOGLOBIN AND HEMOGLOBIN-HAPTOGLOBIN-BINDING PROTEIN 1-RELATED"/>
    <property type="match status" value="1"/>
</dbReference>